<dbReference type="InterPro" id="IPR033876">
    <property type="entry name" value="SAP-like"/>
</dbReference>
<evidence type="ECO:0000256" key="1">
    <source>
        <dbReference type="ARBA" id="ARBA00007447"/>
    </source>
</evidence>
<dbReference type="AlphaFoldDB" id="A0A507B230"/>
<keyword evidence="2 7" id="KW-0645">Protease</keyword>
<comment type="similarity">
    <text evidence="1 7">Belongs to the peptidase A1 family.</text>
</comment>
<keyword evidence="5 7" id="KW-0378">Hydrolase</keyword>
<dbReference type="InterPro" id="IPR001969">
    <property type="entry name" value="Aspartic_peptidase_AS"/>
</dbReference>
<evidence type="ECO:0000256" key="3">
    <source>
        <dbReference type="ARBA" id="ARBA00022729"/>
    </source>
</evidence>
<feature type="signal peptide" evidence="9">
    <location>
        <begin position="1"/>
        <end position="15"/>
    </location>
</feature>
<evidence type="ECO:0000256" key="4">
    <source>
        <dbReference type="ARBA" id="ARBA00022750"/>
    </source>
</evidence>
<dbReference type="InterPro" id="IPR021109">
    <property type="entry name" value="Peptidase_aspartic_dom_sf"/>
</dbReference>
<dbReference type="PROSITE" id="PS00141">
    <property type="entry name" value="ASP_PROTEASE"/>
    <property type="match status" value="1"/>
</dbReference>
<dbReference type="CDD" id="cd05474">
    <property type="entry name" value="SAP_like"/>
    <property type="match status" value="1"/>
</dbReference>
<sequence length="509" mass="53791">MKIASIPLLASVAAAEVLQLGINKIAPGHHTSRLARRATYIENLANNITGGGYYADVSVGSPPQPQRMVLDTGSSDIWVVAYNADLCTSQRMQEYYGDTCSDVFTPSKSSSFELVDRRAFSIKYLDGTASTGDYITDDFSIANTTIKSLQMGYATKVVRGTGILGIGFSNHVAAATPYPNIMDELVKQNIIPTKAYSLYLNDRRSPEGSILFGGIDTEKFIGNLEVVPIIKDISSGKISSFTVDLEGITVAYPNGSKADIKMPAAEMPTLLDSGTTLSYLPQAMAEDLFEDLGAVTDFKTTGLTFIPCDYLGANSRPKSDPQTLTISFTFGNKTIRVPVQEMVLDVFADYDGPVPIKLPFDNACLFGIQSLGGFSGQSNGIASADFLLLGDTFLRSAYVVYDLTHQQIGLAQANLNSTASKIVELRAEDKSIPSLTGVPAQQQQASPTASKTAGTTTDKGGNVVTVTASPSPSPSNVAGRSGRAPGSDSLVIMAAAGAFAVLGGALMVL</sequence>
<feature type="active site" evidence="6">
    <location>
        <position position="71"/>
    </location>
</feature>
<evidence type="ECO:0000256" key="8">
    <source>
        <dbReference type="SAM" id="MobiDB-lite"/>
    </source>
</evidence>
<feature type="compositionally biased region" description="Low complexity" evidence="8">
    <location>
        <begin position="462"/>
        <end position="478"/>
    </location>
</feature>
<keyword evidence="4 7" id="KW-0064">Aspartyl protease</keyword>
<evidence type="ECO:0000259" key="10">
    <source>
        <dbReference type="PROSITE" id="PS51767"/>
    </source>
</evidence>
<feature type="domain" description="Peptidase A1" evidence="10">
    <location>
        <begin position="53"/>
        <end position="411"/>
    </location>
</feature>
<evidence type="ECO:0000256" key="7">
    <source>
        <dbReference type="RuleBase" id="RU000454"/>
    </source>
</evidence>
<evidence type="ECO:0000313" key="11">
    <source>
        <dbReference type="EMBL" id="TPX13933.1"/>
    </source>
</evidence>
<feature type="compositionally biased region" description="Low complexity" evidence="8">
    <location>
        <begin position="439"/>
        <end position="453"/>
    </location>
</feature>
<name>A0A507B230_9PEZI</name>
<feature type="region of interest" description="Disordered" evidence="8">
    <location>
        <begin position="435"/>
        <end position="483"/>
    </location>
</feature>
<evidence type="ECO:0000256" key="6">
    <source>
        <dbReference type="PIRSR" id="PIRSR601461-1"/>
    </source>
</evidence>
<dbReference type="SUPFAM" id="SSF50630">
    <property type="entry name" value="Acid proteases"/>
    <property type="match status" value="1"/>
</dbReference>
<dbReference type="InterPro" id="IPR001461">
    <property type="entry name" value="Aspartic_peptidase_A1"/>
</dbReference>
<dbReference type="GO" id="GO:0006508">
    <property type="term" value="P:proteolysis"/>
    <property type="evidence" value="ECO:0007669"/>
    <property type="project" value="UniProtKB-KW"/>
</dbReference>
<organism evidence="11 12">
    <name type="scientific">Thyridium curvatum</name>
    <dbReference type="NCBI Taxonomy" id="1093900"/>
    <lineage>
        <taxon>Eukaryota</taxon>
        <taxon>Fungi</taxon>
        <taxon>Dikarya</taxon>
        <taxon>Ascomycota</taxon>
        <taxon>Pezizomycotina</taxon>
        <taxon>Sordariomycetes</taxon>
        <taxon>Sordariomycetidae</taxon>
        <taxon>Thyridiales</taxon>
        <taxon>Thyridiaceae</taxon>
        <taxon>Thyridium</taxon>
    </lineage>
</organism>
<feature type="active site" evidence="6">
    <location>
        <position position="272"/>
    </location>
</feature>
<dbReference type="InParanoid" id="A0A507B230"/>
<gene>
    <name evidence="11" type="ORF">E0L32_005633</name>
</gene>
<evidence type="ECO:0000256" key="5">
    <source>
        <dbReference type="ARBA" id="ARBA00022801"/>
    </source>
</evidence>
<dbReference type="GO" id="GO:0004190">
    <property type="term" value="F:aspartic-type endopeptidase activity"/>
    <property type="evidence" value="ECO:0007669"/>
    <property type="project" value="UniProtKB-KW"/>
</dbReference>
<reference evidence="11 12" key="1">
    <citation type="submission" date="2019-06" db="EMBL/GenBank/DDBJ databases">
        <title>Draft genome sequence of the filamentous fungus Phialemoniopsis curvata isolated from diesel fuel.</title>
        <authorList>
            <person name="Varaljay V.A."/>
            <person name="Lyon W.J."/>
            <person name="Crouch A.L."/>
            <person name="Drake C.E."/>
            <person name="Hollomon J.M."/>
            <person name="Nadeau L.J."/>
            <person name="Nunn H.S."/>
            <person name="Stevenson B.S."/>
            <person name="Bojanowski C.L."/>
            <person name="Crookes-Goodson W.J."/>
        </authorList>
    </citation>
    <scope>NUCLEOTIDE SEQUENCE [LARGE SCALE GENOMIC DNA]</scope>
    <source>
        <strain evidence="11 12">D216</strain>
    </source>
</reference>
<dbReference type="STRING" id="1093900.A0A507B230"/>
<keyword evidence="3 9" id="KW-0732">Signal</keyword>
<dbReference type="Gene3D" id="2.40.70.10">
    <property type="entry name" value="Acid Proteases"/>
    <property type="match status" value="2"/>
</dbReference>
<dbReference type="PANTHER" id="PTHR47966:SF65">
    <property type="entry name" value="ASPARTIC-TYPE ENDOPEPTIDASE"/>
    <property type="match status" value="1"/>
</dbReference>
<protein>
    <recommendedName>
        <fullName evidence="10">Peptidase A1 domain-containing protein</fullName>
    </recommendedName>
</protein>
<dbReference type="GeneID" id="41973080"/>
<dbReference type="PRINTS" id="PR00792">
    <property type="entry name" value="PEPSIN"/>
</dbReference>
<feature type="chain" id="PRO_5021187509" description="Peptidase A1 domain-containing protein" evidence="9">
    <location>
        <begin position="16"/>
        <end position="509"/>
    </location>
</feature>
<evidence type="ECO:0000256" key="2">
    <source>
        <dbReference type="ARBA" id="ARBA00022670"/>
    </source>
</evidence>
<dbReference type="Pfam" id="PF00026">
    <property type="entry name" value="Asp"/>
    <property type="match status" value="1"/>
</dbReference>
<dbReference type="OrthoDB" id="771136at2759"/>
<evidence type="ECO:0000313" key="12">
    <source>
        <dbReference type="Proteomes" id="UP000319257"/>
    </source>
</evidence>
<evidence type="ECO:0000256" key="9">
    <source>
        <dbReference type="SAM" id="SignalP"/>
    </source>
</evidence>
<accession>A0A507B230</accession>
<dbReference type="EMBL" id="SKBQ01000030">
    <property type="protein sequence ID" value="TPX13933.1"/>
    <property type="molecule type" value="Genomic_DNA"/>
</dbReference>
<dbReference type="InterPro" id="IPR033121">
    <property type="entry name" value="PEPTIDASE_A1"/>
</dbReference>
<comment type="caution">
    <text evidence="11">The sequence shown here is derived from an EMBL/GenBank/DDBJ whole genome shotgun (WGS) entry which is preliminary data.</text>
</comment>
<dbReference type="Proteomes" id="UP000319257">
    <property type="component" value="Unassembled WGS sequence"/>
</dbReference>
<proteinExistence type="inferred from homology"/>
<dbReference type="RefSeq" id="XP_030995644.1">
    <property type="nucleotide sequence ID" value="XM_031140176.1"/>
</dbReference>
<dbReference type="PANTHER" id="PTHR47966">
    <property type="entry name" value="BETA-SITE APP-CLEAVING ENZYME, ISOFORM A-RELATED"/>
    <property type="match status" value="1"/>
</dbReference>
<dbReference type="PROSITE" id="PS51767">
    <property type="entry name" value="PEPTIDASE_A1"/>
    <property type="match status" value="1"/>
</dbReference>
<keyword evidence="12" id="KW-1185">Reference proteome</keyword>